<protein>
    <recommendedName>
        <fullName evidence="3 7">6,7-dimethyl-8-ribityllumazine synthase</fullName>
        <shortName evidence="7">DMRL synthase</shortName>
        <shortName evidence="7">LS</shortName>
        <shortName evidence="7">Lumazine synthase</shortName>
        <ecNumber evidence="3 7">2.5.1.78</ecNumber>
    </recommendedName>
</protein>
<dbReference type="Gene3D" id="3.40.50.960">
    <property type="entry name" value="Lumazine/riboflavin synthase"/>
    <property type="match status" value="1"/>
</dbReference>
<comment type="caution">
    <text evidence="7">Lacks conserved residue(s) required for the propagation of feature annotation.</text>
</comment>
<comment type="pathway">
    <text evidence="1 7">Cofactor biosynthesis; riboflavin biosynthesis; riboflavin from 2-hydroxy-3-oxobutyl phosphate and 5-amino-6-(D-ribitylamino)uracil: step 1/2.</text>
</comment>
<dbReference type="PANTHER" id="PTHR21058">
    <property type="entry name" value="6,7-DIMETHYL-8-RIBITYLLUMAZINE SYNTHASE DMRL SYNTHASE LUMAZINE SYNTHASE"/>
    <property type="match status" value="1"/>
</dbReference>
<dbReference type="PANTHER" id="PTHR21058:SF0">
    <property type="entry name" value="6,7-DIMETHYL-8-RIBITYLLUMAZINE SYNTHASE"/>
    <property type="match status" value="1"/>
</dbReference>
<dbReference type="RefSeq" id="WP_331932939.1">
    <property type="nucleotide sequence ID" value="NZ_JBEPLU010000001.1"/>
</dbReference>
<dbReference type="InterPro" id="IPR034964">
    <property type="entry name" value="LS"/>
</dbReference>
<comment type="catalytic activity">
    <reaction evidence="6 7">
        <text>(2S)-2-hydroxy-3-oxobutyl phosphate + 5-amino-6-(D-ribitylamino)uracil = 6,7-dimethyl-8-(1-D-ribityl)lumazine + phosphate + 2 H2O + H(+)</text>
        <dbReference type="Rhea" id="RHEA:26152"/>
        <dbReference type="ChEBI" id="CHEBI:15377"/>
        <dbReference type="ChEBI" id="CHEBI:15378"/>
        <dbReference type="ChEBI" id="CHEBI:15934"/>
        <dbReference type="ChEBI" id="CHEBI:43474"/>
        <dbReference type="ChEBI" id="CHEBI:58201"/>
        <dbReference type="ChEBI" id="CHEBI:58830"/>
        <dbReference type="EC" id="2.5.1.78"/>
    </reaction>
</comment>
<reference evidence="8 9" key="1">
    <citation type="submission" date="2024-06" db="EMBL/GenBank/DDBJ databases">
        <title>Genomic Encyclopedia of Type Strains, Phase IV (KMG-IV): sequencing the most valuable type-strain genomes for metagenomic binning, comparative biology and taxonomic classification.</title>
        <authorList>
            <person name="Goeker M."/>
        </authorList>
    </citation>
    <scope>NUCLEOTIDE SEQUENCE [LARGE SCALE GENOMIC DNA]</scope>
    <source>
        <strain evidence="8 9">DSM 17809</strain>
    </source>
</reference>
<keyword evidence="5 7" id="KW-0808">Transferase</keyword>
<dbReference type="NCBIfam" id="NF009084">
    <property type="entry name" value="PRK12419.1"/>
    <property type="match status" value="1"/>
</dbReference>
<accession>A0ABV2ED85</accession>
<dbReference type="SUPFAM" id="SSF52121">
    <property type="entry name" value="Lumazine synthase"/>
    <property type="match status" value="1"/>
</dbReference>
<dbReference type="InterPro" id="IPR002180">
    <property type="entry name" value="LS/RS"/>
</dbReference>
<evidence type="ECO:0000256" key="5">
    <source>
        <dbReference type="ARBA" id="ARBA00022679"/>
    </source>
</evidence>
<evidence type="ECO:0000256" key="6">
    <source>
        <dbReference type="ARBA" id="ARBA00048785"/>
    </source>
</evidence>
<gene>
    <name evidence="7" type="primary">ribH</name>
    <name evidence="8" type="ORF">ABID41_000089</name>
</gene>
<feature type="binding site" evidence="7">
    <location>
        <begin position="63"/>
        <end position="65"/>
    </location>
    <ligand>
        <name>5-amino-6-(D-ribitylamino)uracil</name>
        <dbReference type="ChEBI" id="CHEBI:15934"/>
    </ligand>
</feature>
<dbReference type="HAMAP" id="MF_00178">
    <property type="entry name" value="Lumazine_synth"/>
    <property type="match status" value="1"/>
</dbReference>
<dbReference type="EC" id="2.5.1.78" evidence="3 7"/>
<evidence type="ECO:0000256" key="2">
    <source>
        <dbReference type="ARBA" id="ARBA00007424"/>
    </source>
</evidence>
<dbReference type="Proteomes" id="UP001549110">
    <property type="component" value="Unassembled WGS sequence"/>
</dbReference>
<keyword evidence="4 7" id="KW-0686">Riboflavin biosynthesis</keyword>
<dbReference type="GO" id="GO:0000906">
    <property type="term" value="F:6,7-dimethyl-8-ribityllumazine synthase activity"/>
    <property type="evidence" value="ECO:0007669"/>
    <property type="project" value="UniProtKB-EC"/>
</dbReference>
<sequence>MTQLVTHFEVPTASGAYRLARIAFVQSAWHSEIVDNAYQGFIKEIADLGFSENSIDRFEVPGAFEIPLHAQTLAKTGRYAAIVAAGFVVDGGIYRHDFVASSVISGLMQVQLTTEVPVFSVVLTPHHFHEHDVHQGFFREHFLVKGAEAAHACARTLASLAKLAAAA</sequence>
<dbReference type="EMBL" id="JBEPLU010000001">
    <property type="protein sequence ID" value="MET3524994.1"/>
    <property type="molecule type" value="Genomic_DNA"/>
</dbReference>
<evidence type="ECO:0000256" key="3">
    <source>
        <dbReference type="ARBA" id="ARBA00012664"/>
    </source>
</evidence>
<evidence type="ECO:0000256" key="4">
    <source>
        <dbReference type="ARBA" id="ARBA00022619"/>
    </source>
</evidence>
<feature type="binding site" evidence="7">
    <location>
        <position position="29"/>
    </location>
    <ligand>
        <name>5-amino-6-(D-ribitylamino)uracil</name>
        <dbReference type="ChEBI" id="CHEBI:15934"/>
    </ligand>
</feature>
<feature type="binding site" evidence="7">
    <location>
        <position position="120"/>
    </location>
    <ligand>
        <name>5-amino-6-(D-ribitylamino)uracil</name>
        <dbReference type="ChEBI" id="CHEBI:15934"/>
    </ligand>
</feature>
<comment type="caution">
    <text evidence="8">The sequence shown here is derived from an EMBL/GenBank/DDBJ whole genome shotgun (WGS) entry which is preliminary data.</text>
</comment>
<feature type="binding site" evidence="7">
    <location>
        <begin position="87"/>
        <end position="89"/>
    </location>
    <ligand>
        <name>5-amino-6-(D-ribitylamino)uracil</name>
        <dbReference type="ChEBI" id="CHEBI:15934"/>
    </ligand>
</feature>
<evidence type="ECO:0000256" key="7">
    <source>
        <dbReference type="HAMAP-Rule" id="MF_00178"/>
    </source>
</evidence>
<comment type="similarity">
    <text evidence="2 7">Belongs to the DMRL synthase family.</text>
</comment>
<dbReference type="Pfam" id="PF00885">
    <property type="entry name" value="DMRL_synthase"/>
    <property type="match status" value="1"/>
</dbReference>
<name>A0ABV2ED85_9CAUL</name>
<dbReference type="InterPro" id="IPR036467">
    <property type="entry name" value="LS/RS_sf"/>
</dbReference>
<proteinExistence type="inferred from homology"/>
<feature type="active site" description="Proton donor" evidence="7">
    <location>
        <position position="95"/>
    </location>
</feature>
<comment type="function">
    <text evidence="7">Catalyzes the formation of 6,7-dimethyl-8-ribityllumazine by condensation of 5-amino-6-(D-ribitylamino)uracil with 3,4-dihydroxy-2-butanone 4-phosphate. This is the penultimate step in the biosynthesis of riboflavin.</text>
</comment>
<keyword evidence="9" id="KW-1185">Reference proteome</keyword>
<feature type="binding site" evidence="7">
    <location>
        <position position="134"/>
    </location>
    <ligand>
        <name>(2S)-2-hydroxy-3-oxobutyl phosphate</name>
        <dbReference type="ChEBI" id="CHEBI:58830"/>
    </ligand>
</feature>
<evidence type="ECO:0000313" key="9">
    <source>
        <dbReference type="Proteomes" id="UP001549110"/>
    </source>
</evidence>
<evidence type="ECO:0000313" key="8">
    <source>
        <dbReference type="EMBL" id="MET3524994.1"/>
    </source>
</evidence>
<organism evidence="8 9">
    <name type="scientific">Phenylobacterium koreense</name>
    <dbReference type="NCBI Taxonomy" id="266125"/>
    <lineage>
        <taxon>Bacteria</taxon>
        <taxon>Pseudomonadati</taxon>
        <taxon>Pseudomonadota</taxon>
        <taxon>Alphaproteobacteria</taxon>
        <taxon>Caulobacterales</taxon>
        <taxon>Caulobacteraceae</taxon>
        <taxon>Phenylobacterium</taxon>
    </lineage>
</organism>
<evidence type="ECO:0000256" key="1">
    <source>
        <dbReference type="ARBA" id="ARBA00004917"/>
    </source>
</evidence>